<dbReference type="GO" id="GO:0000976">
    <property type="term" value="F:transcription cis-regulatory region binding"/>
    <property type="evidence" value="ECO:0007669"/>
    <property type="project" value="TreeGrafter"/>
</dbReference>
<dbReference type="InterPro" id="IPR005119">
    <property type="entry name" value="LysR_subst-bd"/>
</dbReference>
<dbReference type="PATRIC" id="fig|1121318.3.peg.1568"/>
<dbReference type="SUPFAM" id="SSF46785">
    <property type="entry name" value="Winged helix' DNA-binding domain"/>
    <property type="match status" value="1"/>
</dbReference>
<evidence type="ECO:0000313" key="7">
    <source>
        <dbReference type="Proteomes" id="UP000037043"/>
    </source>
</evidence>
<reference evidence="7" key="1">
    <citation type="submission" date="2015-08" db="EMBL/GenBank/DDBJ databases">
        <title>Genome sequence of the strict anaerobe Clostridium homopropionicum LuHBu1 (DSM 5847T).</title>
        <authorList>
            <person name="Poehlein A."/>
            <person name="Beck M."/>
            <person name="Schiel-Bengelsdorf B."/>
            <person name="Bengelsdorf F.R."/>
            <person name="Daniel R."/>
            <person name="Duerre P."/>
        </authorList>
    </citation>
    <scope>NUCLEOTIDE SEQUENCE [LARGE SCALE GENOMIC DNA]</scope>
    <source>
        <strain evidence="7">DSM 5847</strain>
    </source>
</reference>
<gene>
    <name evidence="6" type="primary">cysL</name>
    <name evidence="6" type="ORF">CLHOM_15590</name>
</gene>
<keyword evidence="3" id="KW-0238">DNA-binding</keyword>
<dbReference type="Pfam" id="PF00126">
    <property type="entry name" value="HTH_1"/>
    <property type="match status" value="1"/>
</dbReference>
<evidence type="ECO:0000256" key="1">
    <source>
        <dbReference type="ARBA" id="ARBA00009437"/>
    </source>
</evidence>
<evidence type="ECO:0000256" key="4">
    <source>
        <dbReference type="ARBA" id="ARBA00023163"/>
    </source>
</evidence>
<evidence type="ECO:0000256" key="2">
    <source>
        <dbReference type="ARBA" id="ARBA00023015"/>
    </source>
</evidence>
<proteinExistence type="inferred from homology"/>
<dbReference type="PANTHER" id="PTHR30126">
    <property type="entry name" value="HTH-TYPE TRANSCRIPTIONAL REGULATOR"/>
    <property type="match status" value="1"/>
</dbReference>
<dbReference type="EMBL" id="LHUR01000021">
    <property type="protein sequence ID" value="KOA19994.1"/>
    <property type="molecule type" value="Genomic_DNA"/>
</dbReference>
<feature type="domain" description="HTH lysR-type" evidence="5">
    <location>
        <begin position="1"/>
        <end position="59"/>
    </location>
</feature>
<dbReference type="Gene3D" id="3.40.190.290">
    <property type="match status" value="1"/>
</dbReference>
<dbReference type="GO" id="GO:0003700">
    <property type="term" value="F:DNA-binding transcription factor activity"/>
    <property type="evidence" value="ECO:0007669"/>
    <property type="project" value="InterPro"/>
</dbReference>
<dbReference type="PROSITE" id="PS50931">
    <property type="entry name" value="HTH_LYSR"/>
    <property type="match status" value="1"/>
</dbReference>
<comment type="caution">
    <text evidence="6">The sequence shown here is derived from an EMBL/GenBank/DDBJ whole genome shotgun (WGS) entry which is preliminary data.</text>
</comment>
<accession>A0A0L6ZAJ1</accession>
<dbReference type="InterPro" id="IPR036388">
    <property type="entry name" value="WH-like_DNA-bd_sf"/>
</dbReference>
<evidence type="ECO:0000259" key="5">
    <source>
        <dbReference type="PROSITE" id="PS50931"/>
    </source>
</evidence>
<dbReference type="InterPro" id="IPR000847">
    <property type="entry name" value="LysR_HTH_N"/>
</dbReference>
<dbReference type="Proteomes" id="UP000037043">
    <property type="component" value="Unassembled WGS sequence"/>
</dbReference>
<name>A0A0L6ZAJ1_9CLOT</name>
<comment type="similarity">
    <text evidence="1">Belongs to the LysR transcriptional regulatory family.</text>
</comment>
<keyword evidence="4" id="KW-0804">Transcription</keyword>
<evidence type="ECO:0000313" key="6">
    <source>
        <dbReference type="EMBL" id="KOA19994.1"/>
    </source>
</evidence>
<dbReference type="Pfam" id="PF03466">
    <property type="entry name" value="LysR_substrate"/>
    <property type="match status" value="1"/>
</dbReference>
<dbReference type="PRINTS" id="PR00039">
    <property type="entry name" value="HTHLYSR"/>
</dbReference>
<dbReference type="InterPro" id="IPR036390">
    <property type="entry name" value="WH_DNA-bd_sf"/>
</dbReference>
<protein>
    <submittedName>
        <fullName evidence="6">HTH-type transcriptional regulator CysL</fullName>
    </submittedName>
</protein>
<keyword evidence="2" id="KW-0805">Transcription regulation</keyword>
<dbReference type="AlphaFoldDB" id="A0A0L6ZAJ1"/>
<dbReference type="STRING" id="36844.SAMN04488501_11233"/>
<dbReference type="SUPFAM" id="SSF53850">
    <property type="entry name" value="Periplasmic binding protein-like II"/>
    <property type="match status" value="1"/>
</dbReference>
<evidence type="ECO:0000256" key="3">
    <source>
        <dbReference type="ARBA" id="ARBA00023125"/>
    </source>
</evidence>
<dbReference type="PANTHER" id="PTHR30126:SF39">
    <property type="entry name" value="HTH-TYPE TRANSCRIPTIONAL REGULATOR CYSL"/>
    <property type="match status" value="1"/>
</dbReference>
<sequence length="291" mass="33372">MLEELKTFISVVYYKSFTMAAKEINLSQPSVSLHIKHLEEYFQTTLIKRSVKQKNIIITESGKLLYDRSKEIVRLLEETREELLDYSKVVKGHLKIGASFTIGEYFLPSFLGKFSKKYPNLDLSVTIENTQHICEKVKNLELDLGLVEGMVPSNSFIHDYFYKDTMVLALPYNHPLSKISFCPDNFQNLTWISREEGSGTGEYLHFFLSSNNIIPKNIMIFGSNYAVKEAVRNNLGATIISAFVLDNPIKNKEVSVVDTSKEYNRNFSYILSKENSSLKTIKVFIEMLKGQ</sequence>
<keyword evidence="7" id="KW-1185">Reference proteome</keyword>
<dbReference type="RefSeq" id="WP_052221123.1">
    <property type="nucleotide sequence ID" value="NZ_LHUR01000021.1"/>
</dbReference>
<organism evidence="6 7">
    <name type="scientific">Clostridium homopropionicum DSM 5847</name>
    <dbReference type="NCBI Taxonomy" id="1121318"/>
    <lineage>
        <taxon>Bacteria</taxon>
        <taxon>Bacillati</taxon>
        <taxon>Bacillota</taxon>
        <taxon>Clostridia</taxon>
        <taxon>Eubacteriales</taxon>
        <taxon>Clostridiaceae</taxon>
        <taxon>Clostridium</taxon>
    </lineage>
</organism>
<dbReference type="Gene3D" id="1.10.10.10">
    <property type="entry name" value="Winged helix-like DNA-binding domain superfamily/Winged helix DNA-binding domain"/>
    <property type="match status" value="1"/>
</dbReference>